<name>A0A137NPR7_CONC2</name>
<proteinExistence type="predicted"/>
<protein>
    <recommendedName>
        <fullName evidence="3">F-box domain-containing protein</fullName>
    </recommendedName>
</protein>
<accession>A0A137NPR7</accession>
<feature type="non-terminal residue" evidence="1">
    <location>
        <position position="140"/>
    </location>
</feature>
<organism evidence="1 2">
    <name type="scientific">Conidiobolus coronatus (strain ATCC 28846 / CBS 209.66 / NRRL 28638)</name>
    <name type="common">Delacroixia coronata</name>
    <dbReference type="NCBI Taxonomy" id="796925"/>
    <lineage>
        <taxon>Eukaryota</taxon>
        <taxon>Fungi</taxon>
        <taxon>Fungi incertae sedis</taxon>
        <taxon>Zoopagomycota</taxon>
        <taxon>Entomophthoromycotina</taxon>
        <taxon>Entomophthoromycetes</taxon>
        <taxon>Entomophthorales</taxon>
        <taxon>Ancylistaceae</taxon>
        <taxon>Conidiobolus</taxon>
    </lineage>
</organism>
<evidence type="ECO:0000313" key="1">
    <source>
        <dbReference type="EMBL" id="KXN64732.1"/>
    </source>
</evidence>
<dbReference type="AlphaFoldDB" id="A0A137NPR7"/>
<keyword evidence="2" id="KW-1185">Reference proteome</keyword>
<gene>
    <name evidence="1" type="ORF">CONCODRAFT_14029</name>
</gene>
<sequence length="140" mass="16893">MNVENNNPYTGLVDWRYFPIIYQLSQYLPQSDLIQLSLTCPQFRNKLNSTIFRKLELNRGCELIPGKHNLLSRSRQLISLFDILEKDYLEKYSVVKHCVIWDFFNTRFARDFFNLFNNITKLELCLNYNGDYYYRHSNND</sequence>
<reference evidence="1 2" key="1">
    <citation type="journal article" date="2015" name="Genome Biol. Evol.">
        <title>Phylogenomic analyses indicate that early fungi evolved digesting cell walls of algal ancestors of land plants.</title>
        <authorList>
            <person name="Chang Y."/>
            <person name="Wang S."/>
            <person name="Sekimoto S."/>
            <person name="Aerts A.L."/>
            <person name="Choi C."/>
            <person name="Clum A."/>
            <person name="LaButti K.M."/>
            <person name="Lindquist E.A."/>
            <person name="Yee Ngan C."/>
            <person name="Ohm R.A."/>
            <person name="Salamov A.A."/>
            <person name="Grigoriev I.V."/>
            <person name="Spatafora J.W."/>
            <person name="Berbee M.L."/>
        </authorList>
    </citation>
    <scope>NUCLEOTIDE SEQUENCE [LARGE SCALE GENOMIC DNA]</scope>
    <source>
        <strain evidence="1 2">NRRL 28638</strain>
    </source>
</reference>
<dbReference type="EMBL" id="KQ965223">
    <property type="protein sequence ID" value="KXN64732.1"/>
    <property type="molecule type" value="Genomic_DNA"/>
</dbReference>
<evidence type="ECO:0008006" key="3">
    <source>
        <dbReference type="Google" id="ProtNLM"/>
    </source>
</evidence>
<dbReference type="Proteomes" id="UP000070444">
    <property type="component" value="Unassembled WGS sequence"/>
</dbReference>
<evidence type="ECO:0000313" key="2">
    <source>
        <dbReference type="Proteomes" id="UP000070444"/>
    </source>
</evidence>